<reference evidence="1" key="2">
    <citation type="journal article" date="2007" name="Science">
        <title>Draft genome sequence of the sexually transmitted pathogen Trichomonas vaginalis.</title>
        <authorList>
            <person name="Carlton J.M."/>
            <person name="Hirt R.P."/>
            <person name="Silva J.C."/>
            <person name="Delcher A.L."/>
            <person name="Schatz M."/>
            <person name="Zhao Q."/>
            <person name="Wortman J.R."/>
            <person name="Bidwell S.L."/>
            <person name="Alsmark U.C.M."/>
            <person name="Besteiro S."/>
            <person name="Sicheritz-Ponten T."/>
            <person name="Noel C.J."/>
            <person name="Dacks J.B."/>
            <person name="Foster P.G."/>
            <person name="Simillion C."/>
            <person name="Van de Peer Y."/>
            <person name="Miranda-Saavedra D."/>
            <person name="Barton G.J."/>
            <person name="Westrop G.D."/>
            <person name="Mueller S."/>
            <person name="Dessi D."/>
            <person name="Fiori P.L."/>
            <person name="Ren Q."/>
            <person name="Paulsen I."/>
            <person name="Zhang H."/>
            <person name="Bastida-Corcuera F.D."/>
            <person name="Simoes-Barbosa A."/>
            <person name="Brown M.T."/>
            <person name="Hayes R.D."/>
            <person name="Mukherjee M."/>
            <person name="Okumura C.Y."/>
            <person name="Schneider R."/>
            <person name="Smith A.J."/>
            <person name="Vanacova S."/>
            <person name="Villalvazo M."/>
            <person name="Haas B.J."/>
            <person name="Pertea M."/>
            <person name="Feldblyum T.V."/>
            <person name="Utterback T.R."/>
            <person name="Shu C.L."/>
            <person name="Osoegawa K."/>
            <person name="de Jong P.J."/>
            <person name="Hrdy I."/>
            <person name="Horvathova L."/>
            <person name="Zubacova Z."/>
            <person name="Dolezal P."/>
            <person name="Malik S.B."/>
            <person name="Logsdon J.M. Jr."/>
            <person name="Henze K."/>
            <person name="Gupta A."/>
            <person name="Wang C.C."/>
            <person name="Dunne R.L."/>
            <person name="Upcroft J.A."/>
            <person name="Upcroft P."/>
            <person name="White O."/>
            <person name="Salzberg S.L."/>
            <person name="Tang P."/>
            <person name="Chiu C.-H."/>
            <person name="Lee Y.-S."/>
            <person name="Embley T.M."/>
            <person name="Coombs G.H."/>
            <person name="Mottram J.C."/>
            <person name="Tachezy J."/>
            <person name="Fraser-Liggett C.M."/>
            <person name="Johnson P.J."/>
        </authorList>
    </citation>
    <scope>NUCLEOTIDE SEQUENCE [LARGE SCALE GENOMIC DNA]</scope>
    <source>
        <strain evidence="1">G3</strain>
    </source>
</reference>
<keyword evidence="2" id="KW-1185">Reference proteome</keyword>
<dbReference type="KEGG" id="tva:5465614"/>
<protein>
    <submittedName>
        <fullName evidence="1">Uncharacterized protein</fullName>
    </submittedName>
</protein>
<dbReference type="InterPro" id="IPR016024">
    <property type="entry name" value="ARM-type_fold"/>
</dbReference>
<dbReference type="VEuPathDB" id="TrichDB:TVAGG3_0302880"/>
<dbReference type="SUPFAM" id="SSF48371">
    <property type="entry name" value="ARM repeat"/>
    <property type="match status" value="1"/>
</dbReference>
<dbReference type="RefSeq" id="XP_001581066.1">
    <property type="nucleotide sequence ID" value="XM_001581016.1"/>
</dbReference>
<reference evidence="1" key="1">
    <citation type="submission" date="2006-10" db="EMBL/GenBank/DDBJ databases">
        <authorList>
            <person name="Amadeo P."/>
            <person name="Zhao Q."/>
            <person name="Wortman J."/>
            <person name="Fraser-Liggett C."/>
            <person name="Carlton J."/>
        </authorList>
    </citation>
    <scope>NUCLEOTIDE SEQUENCE</scope>
    <source>
        <strain evidence="1">G3</strain>
    </source>
</reference>
<dbReference type="EMBL" id="DS113201">
    <property type="protein sequence ID" value="EAY20080.1"/>
    <property type="molecule type" value="Genomic_DNA"/>
</dbReference>
<gene>
    <name evidence="1" type="ORF">TVAG_365880</name>
</gene>
<name>A2DHN2_TRIV3</name>
<proteinExistence type="predicted"/>
<dbReference type="Proteomes" id="UP000001542">
    <property type="component" value="Unassembled WGS sequence"/>
</dbReference>
<dbReference type="VEuPathDB" id="TrichDB:TVAG_365880"/>
<dbReference type="InParanoid" id="A2DHN2"/>
<organism evidence="1 2">
    <name type="scientific">Trichomonas vaginalis (strain ATCC PRA-98 / G3)</name>
    <dbReference type="NCBI Taxonomy" id="412133"/>
    <lineage>
        <taxon>Eukaryota</taxon>
        <taxon>Metamonada</taxon>
        <taxon>Parabasalia</taxon>
        <taxon>Trichomonadida</taxon>
        <taxon>Trichomonadidae</taxon>
        <taxon>Trichomonas</taxon>
    </lineage>
</organism>
<dbReference type="AlphaFoldDB" id="A2DHN2"/>
<evidence type="ECO:0000313" key="2">
    <source>
        <dbReference type="Proteomes" id="UP000001542"/>
    </source>
</evidence>
<evidence type="ECO:0000313" key="1">
    <source>
        <dbReference type="EMBL" id="EAY20080.1"/>
    </source>
</evidence>
<accession>A2DHN2</accession>
<sequence length="403" mass="47233">MIQGFQIFKQDDNITKNYDNDNDCNDFCLIFEDLFQSNSEDEVLDAVNKISSQFSTMKYPIPDEFYDYDVIDNLFERFHLFDNETVRRSIINLLKLLINCKMDEEPFMKELIPQLSSILDERIENQTNFIELLSCCVSKSKFCHDFIENKMDHCLFSFIFSLLGQNNQLDSKILIFFSEFIKYPLDSDIENIIITNIENLQNIELKYDFIITLSTKCNHFVDIFGYSSITDSIFYFLRNKPNKRSIKAILLVKECINPEVYKILLDLTTNEEFLGIILFVLSSLVDLYPSISSDIIEFFTINDIPKNSTIILREMVRLISKLVISNKDRCHQLFYDNIDNFHEMLYLSDKSITDDLISALVTLSDEELKEFINDIDVEYINEASNNGNEKADVLLERINNIKE</sequence>